<keyword evidence="4 7" id="KW-1133">Transmembrane helix</keyword>
<dbReference type="AlphaFoldDB" id="E0RN36"/>
<organism evidence="10 11">
    <name type="scientific">Winmispira thermophila (strain ATCC 49972 / DSM 6192 / RI 19.B1)</name>
    <name type="common">Spirochaeta thermophila</name>
    <dbReference type="NCBI Taxonomy" id="665571"/>
    <lineage>
        <taxon>Bacteria</taxon>
        <taxon>Pseudomonadati</taxon>
        <taxon>Spirochaetota</taxon>
        <taxon>Spirochaetia</taxon>
        <taxon>Winmispirales</taxon>
        <taxon>Winmispiraceae</taxon>
        <taxon>Winmispira</taxon>
    </lineage>
</organism>
<evidence type="ECO:0000313" key="11">
    <source>
        <dbReference type="Proteomes" id="UP000001296"/>
    </source>
</evidence>
<dbReference type="eggNOG" id="COG3206">
    <property type="taxonomic scope" value="Bacteria"/>
</dbReference>
<dbReference type="Pfam" id="PF13807">
    <property type="entry name" value="GNVR"/>
    <property type="match status" value="1"/>
</dbReference>
<sequence length="366" mass="41570">MITLIQIFRARIKLFWLVFFLSIIVAIAYALLARHLYTAQAVVLTQSVSSSTSSISSSVMDQLSSLGLSGGTAPLEVILYPNVLESDTAALYVYEKLALSHYELFKGETTEDRIKALRDRVRIHADSYNRRVIIEATTPDPQLSADIVNAFVEALEKLVAQVQASPARRKLAYLEDKLVKVKQELDDAQRKLKEFQETYLLWDVEEQASKLIEEVTELSVEKERLLLSLNTEQKLLGGSGPGDSIQRSRIAAYDDAIKRYQEELKRIAGLSGVLADLMREVEVKEAVYTFLITQYEQAKLEEMNEVYVVPVLEYARVPEKRSWPTRKLIAGIGLVAGILGGLFLVFFLEFWNRFREKLREAERESL</sequence>
<evidence type="ECO:0000256" key="4">
    <source>
        <dbReference type="ARBA" id="ARBA00022989"/>
    </source>
</evidence>
<evidence type="ECO:0000259" key="8">
    <source>
        <dbReference type="Pfam" id="PF02706"/>
    </source>
</evidence>
<feature type="coiled-coil region" evidence="6">
    <location>
        <begin position="171"/>
        <end position="198"/>
    </location>
</feature>
<keyword evidence="2" id="KW-1003">Cell membrane</keyword>
<evidence type="ECO:0000256" key="3">
    <source>
        <dbReference type="ARBA" id="ARBA00022692"/>
    </source>
</evidence>
<evidence type="ECO:0000259" key="9">
    <source>
        <dbReference type="Pfam" id="PF13807"/>
    </source>
</evidence>
<dbReference type="InterPro" id="IPR032807">
    <property type="entry name" value="GNVR"/>
</dbReference>
<keyword evidence="3 7" id="KW-0812">Transmembrane</keyword>
<protein>
    <recommendedName>
        <fullName evidence="12">Lipopolysaccharide biosynthesis protein</fullName>
    </recommendedName>
</protein>
<evidence type="ECO:0000256" key="6">
    <source>
        <dbReference type="SAM" id="Coils"/>
    </source>
</evidence>
<dbReference type="PaxDb" id="665571-STHERM_c15650"/>
<evidence type="ECO:0000313" key="10">
    <source>
        <dbReference type="EMBL" id="ADN02505.1"/>
    </source>
</evidence>
<gene>
    <name evidence="10" type="ordered locus">STHERM_c15650</name>
</gene>
<comment type="subcellular location">
    <subcellularLocation>
        <location evidence="1">Cell membrane</location>
        <topology evidence="1">Multi-pass membrane protein</topology>
    </subcellularLocation>
</comment>
<evidence type="ECO:0000256" key="1">
    <source>
        <dbReference type="ARBA" id="ARBA00004651"/>
    </source>
</evidence>
<evidence type="ECO:0000256" key="7">
    <source>
        <dbReference type="SAM" id="Phobius"/>
    </source>
</evidence>
<dbReference type="Pfam" id="PF02706">
    <property type="entry name" value="Wzz"/>
    <property type="match status" value="1"/>
</dbReference>
<dbReference type="PANTHER" id="PTHR32309:SF13">
    <property type="entry name" value="FERRIC ENTEROBACTIN TRANSPORT PROTEIN FEPE"/>
    <property type="match status" value="1"/>
</dbReference>
<dbReference type="InterPro" id="IPR003856">
    <property type="entry name" value="LPS_length_determ_N"/>
</dbReference>
<name>E0RN36_WINT6</name>
<proteinExistence type="predicted"/>
<evidence type="ECO:0000256" key="5">
    <source>
        <dbReference type="ARBA" id="ARBA00023136"/>
    </source>
</evidence>
<feature type="domain" description="Polysaccharide chain length determinant N-terminal" evidence="8">
    <location>
        <begin position="2"/>
        <end position="59"/>
    </location>
</feature>
<reference evidence="10 11" key="2">
    <citation type="journal article" date="2010" name="J. Bacteriol.">
        <title>Genome sequence of the polysaccharide-degrading, thermophilic anaerobe Spirochaeta thermophila DSM 6192.</title>
        <authorList>
            <person name="Angelov A."/>
            <person name="Liebl S."/>
            <person name="Ballschmiter M."/>
            <person name="Bomeke M."/>
            <person name="Lehmann R."/>
            <person name="Liesegang H."/>
            <person name="Daniel R."/>
            <person name="Liebl W."/>
        </authorList>
    </citation>
    <scope>NUCLEOTIDE SEQUENCE [LARGE SCALE GENOMIC DNA]</scope>
    <source>
        <strain evidence="11">ATCC 49972 / DSM 6192 / RI 19.B1</strain>
    </source>
</reference>
<dbReference type="InterPro" id="IPR050445">
    <property type="entry name" value="Bact_polysacc_biosynth/exp"/>
</dbReference>
<feature type="domain" description="Tyrosine-protein kinase G-rich" evidence="9">
    <location>
        <begin position="276"/>
        <end position="347"/>
    </location>
</feature>
<dbReference type="KEGG" id="sta:STHERM_c15650"/>
<dbReference type="Proteomes" id="UP000001296">
    <property type="component" value="Chromosome"/>
</dbReference>
<evidence type="ECO:0000256" key="2">
    <source>
        <dbReference type="ARBA" id="ARBA00022475"/>
    </source>
</evidence>
<keyword evidence="5 7" id="KW-0472">Membrane</keyword>
<dbReference type="HOGENOM" id="CLU_739454_0_0_12"/>
<reference key="1">
    <citation type="submission" date="2009-08" db="EMBL/GenBank/DDBJ databases">
        <title>The genome sequence of Spirochaeta thermophila DSM6192.</title>
        <authorList>
            <person name="Angelov A."/>
            <person name="Mientus M."/>
            <person name="Wittenberg S."/>
            <person name="Lehmann R."/>
            <person name="Liesegang H."/>
            <person name="Daniel R."/>
            <person name="Liebl W."/>
        </authorList>
    </citation>
    <scope>NUCLEOTIDE SEQUENCE</scope>
    <source>
        <strain>DSM 6192</strain>
    </source>
</reference>
<keyword evidence="6" id="KW-0175">Coiled coil</keyword>
<feature type="transmembrane region" description="Helical" evidence="7">
    <location>
        <begin position="12"/>
        <end position="32"/>
    </location>
</feature>
<feature type="transmembrane region" description="Helical" evidence="7">
    <location>
        <begin position="328"/>
        <end position="351"/>
    </location>
</feature>
<dbReference type="GO" id="GO:0004713">
    <property type="term" value="F:protein tyrosine kinase activity"/>
    <property type="evidence" value="ECO:0007669"/>
    <property type="project" value="TreeGrafter"/>
</dbReference>
<dbReference type="PANTHER" id="PTHR32309">
    <property type="entry name" value="TYROSINE-PROTEIN KINASE"/>
    <property type="match status" value="1"/>
</dbReference>
<accession>E0RN36</accession>
<evidence type="ECO:0008006" key="12">
    <source>
        <dbReference type="Google" id="ProtNLM"/>
    </source>
</evidence>
<dbReference type="EMBL" id="CP001698">
    <property type="protein sequence ID" value="ADN02505.1"/>
    <property type="molecule type" value="Genomic_DNA"/>
</dbReference>
<dbReference type="GO" id="GO:0005886">
    <property type="term" value="C:plasma membrane"/>
    <property type="evidence" value="ECO:0007669"/>
    <property type="project" value="UniProtKB-SubCell"/>
</dbReference>